<evidence type="ECO:0000259" key="7">
    <source>
        <dbReference type="PROSITE" id="PS50249"/>
    </source>
</evidence>
<evidence type="ECO:0000313" key="8">
    <source>
        <dbReference type="EMBL" id="CAL5218878.1"/>
    </source>
</evidence>
<feature type="region of interest" description="Disordered" evidence="6">
    <location>
        <begin position="26"/>
        <end position="47"/>
    </location>
</feature>
<dbReference type="Pfam" id="PF14464">
    <property type="entry name" value="Prok-JAB"/>
    <property type="match status" value="1"/>
</dbReference>
<organism evidence="8 9">
    <name type="scientific">Coccomyxa viridis</name>
    <dbReference type="NCBI Taxonomy" id="1274662"/>
    <lineage>
        <taxon>Eukaryota</taxon>
        <taxon>Viridiplantae</taxon>
        <taxon>Chlorophyta</taxon>
        <taxon>core chlorophytes</taxon>
        <taxon>Trebouxiophyceae</taxon>
        <taxon>Trebouxiophyceae incertae sedis</taxon>
        <taxon>Coccomyxaceae</taxon>
        <taxon>Coccomyxa</taxon>
    </lineage>
</organism>
<reference evidence="8 9" key="1">
    <citation type="submission" date="2024-06" db="EMBL/GenBank/DDBJ databases">
        <authorList>
            <person name="Kraege A."/>
            <person name="Thomma B."/>
        </authorList>
    </citation>
    <scope>NUCLEOTIDE SEQUENCE [LARGE SCALE GENOMIC DNA]</scope>
</reference>
<feature type="region of interest" description="Disordered" evidence="6">
    <location>
        <begin position="349"/>
        <end position="415"/>
    </location>
</feature>
<feature type="compositionally biased region" description="Low complexity" evidence="6">
    <location>
        <begin position="380"/>
        <end position="411"/>
    </location>
</feature>
<dbReference type="InterPro" id="IPR050242">
    <property type="entry name" value="JAMM_MPN+_peptidase_M67A"/>
</dbReference>
<keyword evidence="2" id="KW-0479">Metal-binding</keyword>
<dbReference type="InterPro" id="IPR040843">
    <property type="entry name" value="RAMA"/>
</dbReference>
<dbReference type="SUPFAM" id="SSF102712">
    <property type="entry name" value="JAB1/MPN domain"/>
    <property type="match status" value="1"/>
</dbReference>
<feature type="compositionally biased region" description="Low complexity" evidence="6">
    <location>
        <begin position="147"/>
        <end position="160"/>
    </location>
</feature>
<name>A0ABP1FLF2_9CHLO</name>
<feature type="domain" description="MPN" evidence="7">
    <location>
        <begin position="474"/>
        <end position="613"/>
    </location>
</feature>
<sequence>MDDLGLLEDDHRTFSWEKHFQAAEEQERQYPSDQERHYARSHAAAARHEISGIEGGNPAMLHPRAHEQRADPRFRQQQQLQQHPLPGSLGLPPSDPLLGHLELPGSYLDPAMHHAPVAAGHGYRSDAHVNRQGPNVPRARPARPTGQHAPAQHAQHSQPPINGSAKAHEPHALAGTTNRGPDVSAGQQASARAPAVQPRKKADDSGTDTDEDGDFIAKARQAAAQEKLNATSAPTVIGKKRGAGSGKPRAGGITLRLLIDEGILEPGENVLTVEYKSSMTSASLAADGRIHCAVGGRTMTFESPSAFSIFLKRLVNPARKADDGWKTVKYNGRFLEQFKLELARRRLGMRSDEGNSGERPPQTATPPEAKKPRMTSLNDAGSGAAQSNGGAHQAPVPAAPRRAASPESPSSHIYIANGHGMANQSEYAKNRPKRQIKPPANLLLSSEEEHQMVPCTAYRGAPGSGGPMAQPFRVAVHSHAQLIMDFHSHLCASEVIGVLGGSWDADSRLLRVLRAVPVREISIEDGSINVEMDPEDQFKAVQRLEQMNMQCIGWYHSHPHFPAHPSIIDIKNQVNQQHQYRVGTEELYIAAIVSPYDDQAHGDVSAFTWFHVAHEVGRIPGPDQDPLQAGCRPMALQVDPMDDVPSTDDLQDEMQQLAERYARMASRVKLDAPWRNMPTRTQKLCASLEAHMPASWPVGMRHEFLNRAQSLLTDLWQSIKPPKKRRDKDEDVEISGLTEDAAGTSGGGEEAVSKGRSSGAVAGDSEGTQ</sequence>
<dbReference type="Proteomes" id="UP001497392">
    <property type="component" value="Unassembled WGS sequence"/>
</dbReference>
<dbReference type="EMBL" id="CAXHTA020000001">
    <property type="protein sequence ID" value="CAL5218878.1"/>
    <property type="molecule type" value="Genomic_DNA"/>
</dbReference>
<keyword evidence="1" id="KW-0645">Protease</keyword>
<evidence type="ECO:0000256" key="2">
    <source>
        <dbReference type="ARBA" id="ARBA00022723"/>
    </source>
</evidence>
<feature type="region of interest" description="Disordered" evidence="6">
    <location>
        <begin position="721"/>
        <end position="769"/>
    </location>
</feature>
<feature type="region of interest" description="Disordered" evidence="6">
    <location>
        <begin position="124"/>
        <end position="212"/>
    </location>
</feature>
<evidence type="ECO:0000256" key="5">
    <source>
        <dbReference type="ARBA" id="ARBA00023049"/>
    </source>
</evidence>
<protein>
    <submittedName>
        <fullName evidence="8">G613 protein</fullName>
    </submittedName>
</protein>
<keyword evidence="3" id="KW-0378">Hydrolase</keyword>
<proteinExistence type="predicted"/>
<dbReference type="PROSITE" id="PS50249">
    <property type="entry name" value="MPN"/>
    <property type="match status" value="1"/>
</dbReference>
<dbReference type="InterPro" id="IPR028090">
    <property type="entry name" value="JAB_dom_prok"/>
</dbReference>
<dbReference type="PANTHER" id="PTHR10410">
    <property type="entry name" value="EUKARYOTIC TRANSLATION INITIATION FACTOR 3 -RELATED"/>
    <property type="match status" value="1"/>
</dbReference>
<feature type="compositionally biased region" description="Low complexity" evidence="6">
    <location>
        <begin position="76"/>
        <end position="97"/>
    </location>
</feature>
<accession>A0ABP1FLF2</accession>
<evidence type="ECO:0000313" key="9">
    <source>
        <dbReference type="Proteomes" id="UP001497392"/>
    </source>
</evidence>
<feature type="region of interest" description="Disordered" evidence="6">
    <location>
        <begin position="66"/>
        <end position="97"/>
    </location>
</feature>
<evidence type="ECO:0000256" key="4">
    <source>
        <dbReference type="ARBA" id="ARBA00022833"/>
    </source>
</evidence>
<keyword evidence="9" id="KW-1185">Reference proteome</keyword>
<evidence type="ECO:0000256" key="1">
    <source>
        <dbReference type="ARBA" id="ARBA00022670"/>
    </source>
</evidence>
<comment type="caution">
    <text evidence="8">The sequence shown here is derived from an EMBL/GenBank/DDBJ whole genome shotgun (WGS) entry which is preliminary data.</text>
</comment>
<evidence type="ECO:0000256" key="6">
    <source>
        <dbReference type="SAM" id="MobiDB-lite"/>
    </source>
</evidence>
<feature type="compositionally biased region" description="Basic and acidic residues" evidence="6">
    <location>
        <begin position="26"/>
        <end position="38"/>
    </location>
</feature>
<dbReference type="Pfam" id="PF18755">
    <property type="entry name" value="RAMA"/>
    <property type="match status" value="1"/>
</dbReference>
<keyword evidence="5" id="KW-0482">Metalloprotease</keyword>
<keyword evidence="4" id="KW-0862">Zinc</keyword>
<feature type="compositionally biased region" description="Polar residues" evidence="6">
    <location>
        <begin position="175"/>
        <end position="190"/>
    </location>
</feature>
<gene>
    <name evidence="8" type="primary">g613</name>
    <name evidence="8" type="ORF">VP750_LOCUS537</name>
</gene>
<dbReference type="Gene3D" id="3.40.140.10">
    <property type="entry name" value="Cytidine Deaminase, domain 2"/>
    <property type="match status" value="1"/>
</dbReference>
<evidence type="ECO:0000256" key="3">
    <source>
        <dbReference type="ARBA" id="ARBA00022801"/>
    </source>
</evidence>
<dbReference type="InterPro" id="IPR037518">
    <property type="entry name" value="MPN"/>
</dbReference>